<organism evidence="2 3">
    <name type="scientific">Aromatoleum tolulyticum</name>
    <dbReference type="NCBI Taxonomy" id="34027"/>
    <lineage>
        <taxon>Bacteria</taxon>
        <taxon>Pseudomonadati</taxon>
        <taxon>Pseudomonadota</taxon>
        <taxon>Betaproteobacteria</taxon>
        <taxon>Rhodocyclales</taxon>
        <taxon>Rhodocyclaceae</taxon>
        <taxon>Aromatoleum</taxon>
    </lineage>
</organism>
<protein>
    <submittedName>
        <fullName evidence="2">Phasin family protein</fullName>
    </submittedName>
</protein>
<dbReference type="Pfam" id="PF09361">
    <property type="entry name" value="Phasin_2"/>
    <property type="match status" value="1"/>
</dbReference>
<dbReference type="NCBIfam" id="TIGR01841">
    <property type="entry name" value="phasin"/>
    <property type="match status" value="1"/>
</dbReference>
<evidence type="ECO:0000313" key="3">
    <source>
        <dbReference type="Proteomes" id="UP000186819"/>
    </source>
</evidence>
<evidence type="ECO:0000259" key="1">
    <source>
        <dbReference type="Pfam" id="PF09361"/>
    </source>
</evidence>
<gene>
    <name evidence="2" type="ORF">SAMN05421829_105310</name>
</gene>
<evidence type="ECO:0000313" key="2">
    <source>
        <dbReference type="EMBL" id="SIQ63248.1"/>
    </source>
</evidence>
<accession>A0A1N6UC53</accession>
<name>A0A1N6UC53_9RHOO</name>
<dbReference type="InterPro" id="IPR018968">
    <property type="entry name" value="Phasin"/>
</dbReference>
<feature type="domain" description="Phasin" evidence="1">
    <location>
        <begin position="6"/>
        <end position="104"/>
    </location>
</feature>
<keyword evidence="3" id="KW-1185">Reference proteome</keyword>
<dbReference type="RefSeq" id="WP_076601977.1">
    <property type="nucleotide sequence ID" value="NZ_FTMD01000005.1"/>
</dbReference>
<dbReference type="Proteomes" id="UP000186819">
    <property type="component" value="Unassembled WGS sequence"/>
</dbReference>
<dbReference type="OrthoDB" id="5298151at2"/>
<sequence>MAIKQEQFNEIQKKNFEAAMRLAQMSIENSQRIMELQVATAKSLFEEGVQNAKALSSAKDPKEVLELRSHYTQSATEKMLACAREMAELASRTQAEVGKLVGEQLSTGSKDVFESMQKMFSGMPITDQNAMSAIQNAMDTTRAAFEQMTRASTEAFQLFSQQGKGKK</sequence>
<dbReference type="AlphaFoldDB" id="A0A1N6UC53"/>
<dbReference type="InterPro" id="IPR010127">
    <property type="entry name" value="Phasin_subfam-1"/>
</dbReference>
<dbReference type="STRING" id="34027.SAMN05421829_105310"/>
<dbReference type="EMBL" id="FTMD01000005">
    <property type="protein sequence ID" value="SIQ63248.1"/>
    <property type="molecule type" value="Genomic_DNA"/>
</dbReference>
<proteinExistence type="predicted"/>
<reference evidence="3" key="1">
    <citation type="submission" date="2017-01" db="EMBL/GenBank/DDBJ databases">
        <authorList>
            <person name="Varghese N."/>
            <person name="Submissions S."/>
        </authorList>
    </citation>
    <scope>NUCLEOTIDE SEQUENCE [LARGE SCALE GENOMIC DNA]</scope>
    <source>
        <strain evidence="3">ATCC 51758</strain>
    </source>
</reference>